<evidence type="ECO:0000256" key="1">
    <source>
        <dbReference type="SAM" id="MobiDB-lite"/>
    </source>
</evidence>
<feature type="region of interest" description="Disordered" evidence="1">
    <location>
        <begin position="1"/>
        <end position="38"/>
    </location>
</feature>
<feature type="region of interest" description="Disordered" evidence="1">
    <location>
        <begin position="546"/>
        <end position="572"/>
    </location>
</feature>
<dbReference type="EMBL" id="JAACJN010000020">
    <property type="protein sequence ID" value="KAF5389697.1"/>
    <property type="molecule type" value="Genomic_DNA"/>
</dbReference>
<dbReference type="OrthoDB" id="2940229at2759"/>
<comment type="caution">
    <text evidence="2">The sequence shown here is derived from an EMBL/GenBank/DDBJ whole genome shotgun (WGS) entry which is preliminary data.</text>
</comment>
<feature type="region of interest" description="Disordered" evidence="1">
    <location>
        <begin position="485"/>
        <end position="525"/>
    </location>
</feature>
<gene>
    <name evidence="2" type="ORF">D9757_006054</name>
</gene>
<feature type="compositionally biased region" description="Basic residues" evidence="1">
    <location>
        <begin position="516"/>
        <end position="525"/>
    </location>
</feature>
<feature type="region of interest" description="Disordered" evidence="1">
    <location>
        <begin position="370"/>
        <end position="432"/>
    </location>
</feature>
<feature type="compositionally biased region" description="Acidic residues" evidence="1">
    <location>
        <begin position="226"/>
        <end position="235"/>
    </location>
</feature>
<evidence type="ECO:0000313" key="2">
    <source>
        <dbReference type="EMBL" id="KAF5389697.1"/>
    </source>
</evidence>
<feature type="region of interest" description="Disordered" evidence="1">
    <location>
        <begin position="215"/>
        <end position="238"/>
    </location>
</feature>
<keyword evidence="3" id="KW-1185">Reference proteome</keyword>
<protein>
    <submittedName>
        <fullName evidence="2">Uncharacterized protein</fullName>
    </submittedName>
</protein>
<accession>A0A8H5HU82</accession>
<proteinExistence type="predicted"/>
<dbReference type="Proteomes" id="UP000518752">
    <property type="component" value="Unassembled WGS sequence"/>
</dbReference>
<feature type="compositionally biased region" description="Basic and acidic residues" evidence="1">
    <location>
        <begin position="488"/>
        <end position="505"/>
    </location>
</feature>
<feature type="compositionally biased region" description="Polar residues" evidence="1">
    <location>
        <begin position="373"/>
        <end position="409"/>
    </location>
</feature>
<dbReference type="AlphaFoldDB" id="A0A8H5HU82"/>
<reference evidence="2 3" key="1">
    <citation type="journal article" date="2020" name="ISME J.">
        <title>Uncovering the hidden diversity of litter-decomposition mechanisms in mushroom-forming fungi.</title>
        <authorList>
            <person name="Floudas D."/>
            <person name="Bentzer J."/>
            <person name="Ahren D."/>
            <person name="Johansson T."/>
            <person name="Persson P."/>
            <person name="Tunlid A."/>
        </authorList>
    </citation>
    <scope>NUCLEOTIDE SEQUENCE [LARGE SCALE GENOMIC DNA]</scope>
    <source>
        <strain evidence="2 3">CBS 406.79</strain>
    </source>
</reference>
<sequence>MSLSLKRRADSPTPTSPSRFSKRRKRNMPPSSPEYSSPAYSAYFSSSYSSYPSSSNLSLSHLPLFPSDSPTNPFGRTRTLNTSLPQKTTFGRHLPLRFQFLRHGVKRDFNNVDDPSGREGIYRIVQVPLNYTFQHLRALVAFLFGGRFIDLVEEGEDADEDDGHLFEIREGVVMYSKHYLPGTIKKSETVVRLSNSKDPYRYKGKWDYENGWKEEGEFSNHGNEGKDDEGSEAEGETNVKWEAEEDYTLGHVWKPALRGQCPDDKTAIVYLHPSDCSPAHPTQVQITLHKDKIPIRRGIGNTPYVFEGRGHVFLNTGDANANEFDEEEVEGEEDLEMDIDPDSWNDPESAFKDFLVGCLKISPPCFDFDKEPQTQTQAQGLSSSSRSTCTPGLINDVSSSPVRQSSLLPSTPGYLPSSPVRGRTGGNLSPTSAPAEWTISNIFAHGKNKATTSSISLPITGSVSLPLPPPRPPSQRKRMAYLRRRIERSKSRVRKEPIVKDGEKLSEDDEEDKGKAKVKKVPKPTRRVTRAARVLAMAAGVGFKPFRTPNAFRRRGSRQTGPIDIDDLSPEI</sequence>
<name>A0A8H5HU82_9AGAR</name>
<organism evidence="2 3">
    <name type="scientific">Collybiopsis confluens</name>
    <dbReference type="NCBI Taxonomy" id="2823264"/>
    <lineage>
        <taxon>Eukaryota</taxon>
        <taxon>Fungi</taxon>
        <taxon>Dikarya</taxon>
        <taxon>Basidiomycota</taxon>
        <taxon>Agaricomycotina</taxon>
        <taxon>Agaricomycetes</taxon>
        <taxon>Agaricomycetidae</taxon>
        <taxon>Agaricales</taxon>
        <taxon>Marasmiineae</taxon>
        <taxon>Omphalotaceae</taxon>
        <taxon>Collybiopsis</taxon>
    </lineage>
</organism>
<evidence type="ECO:0000313" key="3">
    <source>
        <dbReference type="Proteomes" id="UP000518752"/>
    </source>
</evidence>